<dbReference type="RefSeq" id="WP_187473808.1">
    <property type="nucleotide sequence ID" value="NZ_CP060693.1"/>
</dbReference>
<dbReference type="AlphaFoldDB" id="A0A7G9LKP2"/>
<name>A0A7G9LKP2_9BACT</name>
<evidence type="ECO:0000313" key="1">
    <source>
        <dbReference type="EMBL" id="QNM89191.1"/>
    </source>
</evidence>
<evidence type="ECO:0000313" key="2">
    <source>
        <dbReference type="Proteomes" id="UP000515842"/>
    </source>
</evidence>
<gene>
    <name evidence="1" type="ORF">HOO34_05720</name>
</gene>
<proteinExistence type="predicted"/>
<dbReference type="EMBL" id="CP060693">
    <property type="protein sequence ID" value="QNM89191.1"/>
    <property type="molecule type" value="Genomic_DNA"/>
</dbReference>
<accession>A0A7G9LKP2</accession>
<sequence length="201" mass="23531">MQLVEILSHSNKIKTVDDLLNHFDLVIELARDDIYKIAKSKRLLFSDFDFAYSDAVEMLKSQLQKSHLKGISRFLKCENIANAVSWLIERLLNNMRNITTNQKYKLYCAPSFGQLHENIKSNDELEAMLELIELEKFDRDTIKKGLQTIWENSMFEEDFDYFDMEYLCKKIGFEVSQIVGTEAINLQKYKKKLSSSTYDGI</sequence>
<dbReference type="Proteomes" id="UP000515842">
    <property type="component" value="Chromosome"/>
</dbReference>
<protein>
    <submittedName>
        <fullName evidence="1">Uncharacterized protein</fullName>
    </submittedName>
</protein>
<organism evidence="1 2">
    <name type="scientific">Aliarcobacter cryaerophilus</name>
    <dbReference type="NCBI Taxonomy" id="28198"/>
    <lineage>
        <taxon>Bacteria</taxon>
        <taxon>Pseudomonadati</taxon>
        <taxon>Campylobacterota</taxon>
        <taxon>Epsilonproteobacteria</taxon>
        <taxon>Campylobacterales</taxon>
        <taxon>Arcobacteraceae</taxon>
        <taxon>Aliarcobacter</taxon>
    </lineage>
</organism>
<reference evidence="1 2" key="1">
    <citation type="journal article" date="2020" name="Front. Microbiol.">
        <title>Genomic Analysis and Antimicrobial Resistance of Aliarcobacter cryaerophilus Strains From German Water Poultry.</title>
        <authorList>
            <person name="Muller E."/>
            <person name="Hotzel H."/>
            <person name="Ahlers C."/>
            <person name="Hanel I."/>
            <person name="Tomaso H."/>
            <person name="Abdel-Glil M.Y."/>
        </authorList>
    </citation>
    <scope>NUCLEOTIDE SEQUENCE [LARGE SCALE GENOMIC DNA]</scope>
    <source>
        <strain evidence="1 2">16CS1285-4</strain>
    </source>
</reference>